<keyword evidence="2" id="KW-1185">Reference proteome</keyword>
<organism evidence="1 2">
    <name type="scientific">Cnuella takakiae</name>
    <dbReference type="NCBI Taxonomy" id="1302690"/>
    <lineage>
        <taxon>Bacteria</taxon>
        <taxon>Pseudomonadati</taxon>
        <taxon>Bacteroidota</taxon>
        <taxon>Chitinophagia</taxon>
        <taxon>Chitinophagales</taxon>
        <taxon>Chitinophagaceae</taxon>
        <taxon>Cnuella</taxon>
    </lineage>
</organism>
<name>A0A1M4VSR8_9BACT</name>
<evidence type="ECO:0000313" key="1">
    <source>
        <dbReference type="EMBL" id="SHE72171.1"/>
    </source>
</evidence>
<dbReference type="RefSeq" id="WP_073040150.1">
    <property type="nucleotide sequence ID" value="NZ_FQUO01000002.1"/>
</dbReference>
<reference evidence="1 2" key="1">
    <citation type="submission" date="2016-11" db="EMBL/GenBank/DDBJ databases">
        <authorList>
            <person name="Jaros S."/>
            <person name="Januszkiewicz K."/>
            <person name="Wedrychowicz H."/>
        </authorList>
    </citation>
    <scope>NUCLEOTIDE SEQUENCE [LARGE SCALE GENOMIC DNA]</scope>
    <source>
        <strain evidence="1 2">DSM 26897</strain>
    </source>
</reference>
<accession>A0A1M4VSR8</accession>
<dbReference type="STRING" id="1302690.BUE76_11860"/>
<dbReference type="EMBL" id="FQUO01000002">
    <property type="protein sequence ID" value="SHE72171.1"/>
    <property type="molecule type" value="Genomic_DNA"/>
</dbReference>
<protein>
    <submittedName>
        <fullName evidence="1">Uncharacterized protein</fullName>
    </submittedName>
</protein>
<sequence length="146" mass="15837">MAITPKFNNAQIRAELERRMAEIEAKVISALESVGEYFIADARTDGSYEDQSSDLRNSIGYIIMKNGQQIRYAGPREGGKASADRVLAELALKYPKGYVLIAVAGMDYAAAVESKGYDVLSGSAPAAVARLKEAMERITKKTAEGR</sequence>
<gene>
    <name evidence="1" type="ORF">SAMN05444008_102374</name>
</gene>
<evidence type="ECO:0000313" key="2">
    <source>
        <dbReference type="Proteomes" id="UP000184368"/>
    </source>
</evidence>
<proteinExistence type="predicted"/>
<dbReference type="OrthoDB" id="770653at2"/>
<dbReference type="AlphaFoldDB" id="A0A1M4VSR8"/>
<dbReference type="Proteomes" id="UP000184368">
    <property type="component" value="Unassembled WGS sequence"/>
</dbReference>